<dbReference type="Gene3D" id="1.20.1270.60">
    <property type="entry name" value="Arfaptin homology (AH) domain/BAR domain"/>
    <property type="match status" value="1"/>
</dbReference>
<evidence type="ECO:0000256" key="3">
    <source>
        <dbReference type="ARBA" id="ARBA00022443"/>
    </source>
</evidence>
<gene>
    <name evidence="11" type="ORF">LSH36_315g01007</name>
</gene>
<dbReference type="InterPro" id="IPR050384">
    <property type="entry name" value="Endophilin_SH3RF"/>
</dbReference>
<dbReference type="SUPFAM" id="SSF50044">
    <property type="entry name" value="SH3-domain"/>
    <property type="match status" value="1"/>
</dbReference>
<dbReference type="CDD" id="cd11803">
    <property type="entry name" value="SH3_Endophilin_A"/>
    <property type="match status" value="1"/>
</dbReference>
<dbReference type="Pfam" id="PF14604">
    <property type="entry name" value="SH3_9"/>
    <property type="match status" value="1"/>
</dbReference>
<dbReference type="InterPro" id="IPR036028">
    <property type="entry name" value="SH3-like_dom_sf"/>
</dbReference>
<dbReference type="AlphaFoldDB" id="A0AAD9N0R3"/>
<dbReference type="EMBL" id="JAODUP010000315">
    <property type="protein sequence ID" value="KAK2152887.1"/>
    <property type="molecule type" value="Genomic_DNA"/>
</dbReference>
<evidence type="ECO:0000259" key="10">
    <source>
        <dbReference type="PROSITE" id="PS51021"/>
    </source>
</evidence>
<feature type="region of interest" description="Disordered" evidence="8">
    <location>
        <begin position="210"/>
        <end position="277"/>
    </location>
</feature>
<dbReference type="GO" id="GO:0016191">
    <property type="term" value="P:synaptic vesicle uncoating"/>
    <property type="evidence" value="ECO:0007669"/>
    <property type="project" value="TreeGrafter"/>
</dbReference>
<evidence type="ECO:0000256" key="6">
    <source>
        <dbReference type="ARBA" id="ARBA00023136"/>
    </source>
</evidence>
<comment type="caution">
    <text evidence="11">The sequence shown here is derived from an EMBL/GenBank/DDBJ whole genome shotgun (WGS) entry which is preliminary data.</text>
</comment>
<evidence type="ECO:0000256" key="8">
    <source>
        <dbReference type="SAM" id="MobiDB-lite"/>
    </source>
</evidence>
<evidence type="ECO:0000256" key="1">
    <source>
        <dbReference type="ARBA" id="ARBA00004170"/>
    </source>
</evidence>
<dbReference type="GO" id="GO:0098793">
    <property type="term" value="C:presynapse"/>
    <property type="evidence" value="ECO:0007669"/>
    <property type="project" value="TreeGrafter"/>
</dbReference>
<evidence type="ECO:0000256" key="7">
    <source>
        <dbReference type="PROSITE-ProRule" id="PRU00192"/>
    </source>
</evidence>
<dbReference type="PROSITE" id="PS50002">
    <property type="entry name" value="SH3"/>
    <property type="match status" value="1"/>
</dbReference>
<keyword evidence="12" id="KW-1185">Reference proteome</keyword>
<feature type="domain" description="BAR" evidence="10">
    <location>
        <begin position="1"/>
        <end position="216"/>
    </location>
</feature>
<accession>A0AAD9N0R3</accession>
<dbReference type="PRINTS" id="PR00452">
    <property type="entry name" value="SH3DOMAIN"/>
</dbReference>
<evidence type="ECO:0000256" key="5">
    <source>
        <dbReference type="ARBA" id="ARBA00023054"/>
    </source>
</evidence>
<feature type="compositionally biased region" description="Polar residues" evidence="8">
    <location>
        <begin position="262"/>
        <end position="277"/>
    </location>
</feature>
<evidence type="ECO:0000313" key="12">
    <source>
        <dbReference type="Proteomes" id="UP001208570"/>
    </source>
</evidence>
<reference evidence="11" key="1">
    <citation type="journal article" date="2023" name="Mol. Biol. Evol.">
        <title>Third-Generation Sequencing Reveals the Adaptive Role of the Epigenome in Three Deep-Sea Polychaetes.</title>
        <authorList>
            <person name="Perez M."/>
            <person name="Aroh O."/>
            <person name="Sun Y."/>
            <person name="Lan Y."/>
            <person name="Juniper S.K."/>
            <person name="Young C.R."/>
            <person name="Angers B."/>
            <person name="Qian P.Y."/>
        </authorList>
    </citation>
    <scope>NUCLEOTIDE SEQUENCE</scope>
    <source>
        <strain evidence="11">P08H-3</strain>
    </source>
</reference>
<dbReference type="InterPro" id="IPR004148">
    <property type="entry name" value="BAR_dom"/>
</dbReference>
<evidence type="ECO:0000259" key="9">
    <source>
        <dbReference type="PROSITE" id="PS50002"/>
    </source>
</evidence>
<sequence>MIKYGRDLDNSPFGDALITAGESYKQMAEIKYALEDNVKQNFIEPLHHLQSKDLKEVNVSHILIRSALLPRYLMVSHVTVSELTRTRVCGTFSWGVALKSCIPRPISADANNSNRLKPMLLSHRQLLCHRMPHDNMPGVCPGSHISEEEIRVAEEKFEEMKQLAETAMFNVLDNDAEQVSQLASFVEAELDYHRQACDILQSLSEALQQKSAEAASRPRTEHVPKRTPSSVRVFDKTPSPNYDNNFDVADNSGYNLSPAPPSYNSSSRENVNEEAQQQRQPCCEGLYDFEPENEGELGFKEGEVITLLSRVDDNWFEGQVNGQVGFFPVNYVKVLVDL</sequence>
<dbReference type="SUPFAM" id="SSF103657">
    <property type="entry name" value="BAR/IMD domain-like"/>
    <property type="match status" value="1"/>
</dbReference>
<organism evidence="11 12">
    <name type="scientific">Paralvinella palmiformis</name>
    <dbReference type="NCBI Taxonomy" id="53620"/>
    <lineage>
        <taxon>Eukaryota</taxon>
        <taxon>Metazoa</taxon>
        <taxon>Spiralia</taxon>
        <taxon>Lophotrochozoa</taxon>
        <taxon>Annelida</taxon>
        <taxon>Polychaeta</taxon>
        <taxon>Sedentaria</taxon>
        <taxon>Canalipalpata</taxon>
        <taxon>Terebellida</taxon>
        <taxon>Terebelliformia</taxon>
        <taxon>Alvinellidae</taxon>
        <taxon>Paralvinella</taxon>
    </lineage>
</organism>
<dbReference type="InterPro" id="IPR001452">
    <property type="entry name" value="SH3_domain"/>
</dbReference>
<dbReference type="PROSITE" id="PS51021">
    <property type="entry name" value="BAR"/>
    <property type="match status" value="1"/>
</dbReference>
<dbReference type="InterPro" id="IPR027267">
    <property type="entry name" value="AH/BAR_dom_sf"/>
</dbReference>
<dbReference type="Pfam" id="PF03114">
    <property type="entry name" value="BAR"/>
    <property type="match status" value="2"/>
</dbReference>
<keyword evidence="4" id="KW-0254">Endocytosis</keyword>
<protein>
    <recommendedName>
        <fullName evidence="13">Endophilin-A</fullName>
    </recommendedName>
</protein>
<dbReference type="PRINTS" id="PR00499">
    <property type="entry name" value="P67PHOX"/>
</dbReference>
<dbReference type="Proteomes" id="UP001208570">
    <property type="component" value="Unassembled WGS sequence"/>
</dbReference>
<dbReference type="SMART" id="SM00326">
    <property type="entry name" value="SH3"/>
    <property type="match status" value="1"/>
</dbReference>
<proteinExistence type="inferred from homology"/>
<dbReference type="GO" id="GO:0098978">
    <property type="term" value="C:glutamatergic synapse"/>
    <property type="evidence" value="ECO:0007669"/>
    <property type="project" value="TreeGrafter"/>
</dbReference>
<evidence type="ECO:0008006" key="13">
    <source>
        <dbReference type="Google" id="ProtNLM"/>
    </source>
</evidence>
<evidence type="ECO:0000256" key="4">
    <source>
        <dbReference type="ARBA" id="ARBA00022583"/>
    </source>
</evidence>
<dbReference type="PANTHER" id="PTHR14167">
    <property type="entry name" value="SH3 DOMAIN-CONTAINING"/>
    <property type="match status" value="1"/>
</dbReference>
<dbReference type="Gene3D" id="2.30.30.40">
    <property type="entry name" value="SH3 Domains"/>
    <property type="match status" value="1"/>
</dbReference>
<comment type="similarity">
    <text evidence="2">Belongs to the endophilin family.</text>
</comment>
<dbReference type="GO" id="GO:0005737">
    <property type="term" value="C:cytoplasm"/>
    <property type="evidence" value="ECO:0007669"/>
    <property type="project" value="InterPro"/>
</dbReference>
<evidence type="ECO:0000313" key="11">
    <source>
        <dbReference type="EMBL" id="KAK2152887.1"/>
    </source>
</evidence>
<dbReference type="PANTHER" id="PTHR14167:SF81">
    <property type="entry name" value="ENDOPHILIN-A"/>
    <property type="match status" value="1"/>
</dbReference>
<name>A0AAD9N0R3_9ANNE</name>
<dbReference type="GO" id="GO:0016020">
    <property type="term" value="C:membrane"/>
    <property type="evidence" value="ECO:0007669"/>
    <property type="project" value="UniProtKB-SubCell"/>
</dbReference>
<keyword evidence="5" id="KW-0175">Coiled coil</keyword>
<evidence type="ECO:0000256" key="2">
    <source>
        <dbReference type="ARBA" id="ARBA00006697"/>
    </source>
</evidence>
<dbReference type="InterPro" id="IPR035824">
    <property type="entry name" value="Endophilin_A_SH3"/>
</dbReference>
<comment type="subcellular location">
    <subcellularLocation>
        <location evidence="1">Membrane</location>
        <topology evidence="1">Peripheral membrane protein</topology>
    </subcellularLocation>
</comment>
<keyword evidence="6" id="KW-0472">Membrane</keyword>
<feature type="domain" description="SH3" evidence="9">
    <location>
        <begin position="278"/>
        <end position="337"/>
    </location>
</feature>
<keyword evidence="3 7" id="KW-0728">SH3 domain</keyword>